<gene>
    <name evidence="1" type="ORF">TNIN_320101</name>
</gene>
<dbReference type="EMBL" id="BMAV01005656">
    <property type="protein sequence ID" value="GFY46900.1"/>
    <property type="molecule type" value="Genomic_DNA"/>
</dbReference>
<dbReference type="Proteomes" id="UP000886998">
    <property type="component" value="Unassembled WGS sequence"/>
</dbReference>
<sequence length="80" mass="8830">MPLYAEAKILPSSPPGDSLDCSSLCFRSIVQRLGIVNTHTRYHPGNRRSKSQLPWLREQIFHLASSLSESLVAVAAPPET</sequence>
<organism evidence="1 2">
    <name type="scientific">Trichonephila inaurata madagascariensis</name>
    <dbReference type="NCBI Taxonomy" id="2747483"/>
    <lineage>
        <taxon>Eukaryota</taxon>
        <taxon>Metazoa</taxon>
        <taxon>Ecdysozoa</taxon>
        <taxon>Arthropoda</taxon>
        <taxon>Chelicerata</taxon>
        <taxon>Arachnida</taxon>
        <taxon>Araneae</taxon>
        <taxon>Araneomorphae</taxon>
        <taxon>Entelegynae</taxon>
        <taxon>Araneoidea</taxon>
        <taxon>Nephilidae</taxon>
        <taxon>Trichonephila</taxon>
        <taxon>Trichonephila inaurata</taxon>
    </lineage>
</organism>
<reference evidence="1" key="1">
    <citation type="submission" date="2020-08" db="EMBL/GenBank/DDBJ databases">
        <title>Multicomponent nature underlies the extraordinary mechanical properties of spider dragline silk.</title>
        <authorList>
            <person name="Kono N."/>
            <person name="Nakamura H."/>
            <person name="Mori M."/>
            <person name="Yoshida Y."/>
            <person name="Ohtoshi R."/>
            <person name="Malay A.D."/>
            <person name="Moran D.A.P."/>
            <person name="Tomita M."/>
            <person name="Numata K."/>
            <person name="Arakawa K."/>
        </authorList>
    </citation>
    <scope>NUCLEOTIDE SEQUENCE</scope>
</reference>
<protein>
    <submittedName>
        <fullName evidence="1">Uncharacterized protein</fullName>
    </submittedName>
</protein>
<evidence type="ECO:0000313" key="1">
    <source>
        <dbReference type="EMBL" id="GFY46900.1"/>
    </source>
</evidence>
<comment type="caution">
    <text evidence="1">The sequence shown here is derived from an EMBL/GenBank/DDBJ whole genome shotgun (WGS) entry which is preliminary data.</text>
</comment>
<accession>A0A8X6X623</accession>
<dbReference type="AlphaFoldDB" id="A0A8X6X623"/>
<evidence type="ECO:0000313" key="2">
    <source>
        <dbReference type="Proteomes" id="UP000886998"/>
    </source>
</evidence>
<name>A0A8X6X623_9ARAC</name>
<keyword evidence="2" id="KW-1185">Reference proteome</keyword>
<proteinExistence type="predicted"/>